<dbReference type="InterPro" id="IPR046741">
    <property type="entry name" value="DUF6791"/>
</dbReference>
<evidence type="ECO:0000313" key="4">
    <source>
        <dbReference type="Proteomes" id="UP000245627"/>
    </source>
</evidence>
<protein>
    <submittedName>
        <fullName evidence="3">Uncharacterized protein</fullName>
    </submittedName>
</protein>
<accession>A0A2T8HN24</accession>
<dbReference type="Pfam" id="PF20590">
    <property type="entry name" value="DUF6791"/>
    <property type="match status" value="1"/>
</dbReference>
<feature type="domain" description="THIF-type NAD/FAD binding fold" evidence="1">
    <location>
        <begin position="172"/>
        <end position="299"/>
    </location>
</feature>
<dbReference type="EMBL" id="QDKG01000001">
    <property type="protein sequence ID" value="PVH26849.1"/>
    <property type="molecule type" value="Genomic_DNA"/>
</dbReference>
<organism evidence="3 4">
    <name type="scientific">Sphingobacterium corticibacter</name>
    <dbReference type="NCBI Taxonomy" id="2171749"/>
    <lineage>
        <taxon>Bacteria</taxon>
        <taxon>Pseudomonadati</taxon>
        <taxon>Bacteroidota</taxon>
        <taxon>Sphingobacteriia</taxon>
        <taxon>Sphingobacteriales</taxon>
        <taxon>Sphingobacteriaceae</taxon>
        <taxon>Sphingobacterium</taxon>
    </lineage>
</organism>
<dbReference type="AlphaFoldDB" id="A0A2T8HN24"/>
<evidence type="ECO:0000259" key="2">
    <source>
        <dbReference type="Pfam" id="PF20590"/>
    </source>
</evidence>
<dbReference type="NCBIfam" id="NF004804">
    <property type="entry name" value="PRK06153.1-3"/>
    <property type="match status" value="1"/>
</dbReference>
<evidence type="ECO:0000259" key="1">
    <source>
        <dbReference type="Pfam" id="PF00899"/>
    </source>
</evidence>
<dbReference type="RefSeq" id="WP_116774706.1">
    <property type="nucleotide sequence ID" value="NZ_QDKG01000001.1"/>
</dbReference>
<dbReference type="InterPro" id="IPR035985">
    <property type="entry name" value="Ubiquitin-activating_enz"/>
</dbReference>
<gene>
    <name evidence="3" type="ORF">DC487_04430</name>
</gene>
<proteinExistence type="predicted"/>
<dbReference type="OrthoDB" id="8773615at2"/>
<dbReference type="Pfam" id="PF00899">
    <property type="entry name" value="ThiF"/>
    <property type="match status" value="1"/>
</dbReference>
<evidence type="ECO:0000313" key="3">
    <source>
        <dbReference type="EMBL" id="PVH26849.1"/>
    </source>
</evidence>
<feature type="domain" description="DUF6791" evidence="2">
    <location>
        <begin position="10"/>
        <end position="160"/>
    </location>
</feature>
<dbReference type="Proteomes" id="UP000245627">
    <property type="component" value="Unassembled WGS sequence"/>
</dbReference>
<sequence>MSQQLINHSPDLKRLRDEGYEIEVRGGYLLIHHIPYVDQNRQILYGVLVSTLTLSNNNKTATPDSHVIHFIGDNPCGSDGTIITAIQHSNSNSVLNHQITVNRSFSNKPPAGYPNYYEKVKRYADIISAPAKYLDSSVTEKTFKVIADSANETVFQYIDTNSSRANIEVINAKLEGQKIAIVGLGGTGAYILDMVAKTPVKEIHLFDGDSFDQHNAFRSPGAASMSDLNENSRKAAYYQKLYSNMHKHIYIHDYYVKKENLLELDKMDYIFVCVDKNAARKMITDYLASIGIPFSDVGLGVNVVDDKLTGAVRVTSATRDKNDHLPLRIFSEDSDNNEYATNIQIAELNALNAIFAILRWKKLSGIYVDLENEHHSSYAISTSKIFNEDVVTA</sequence>
<dbReference type="SUPFAM" id="SSF69572">
    <property type="entry name" value="Activating enzymes of the ubiquitin-like proteins"/>
    <property type="match status" value="1"/>
</dbReference>
<comment type="caution">
    <text evidence="3">The sequence shown here is derived from an EMBL/GenBank/DDBJ whole genome shotgun (WGS) entry which is preliminary data.</text>
</comment>
<name>A0A2T8HN24_9SPHI</name>
<dbReference type="Gene3D" id="3.40.50.720">
    <property type="entry name" value="NAD(P)-binding Rossmann-like Domain"/>
    <property type="match status" value="1"/>
</dbReference>
<dbReference type="InterPro" id="IPR000594">
    <property type="entry name" value="ThiF_NAD_FAD-bd"/>
</dbReference>
<dbReference type="CDD" id="cd01483">
    <property type="entry name" value="E1_enzyme_family"/>
    <property type="match status" value="1"/>
</dbReference>
<keyword evidence="4" id="KW-1185">Reference proteome</keyword>
<dbReference type="NCBIfam" id="NF004805">
    <property type="entry name" value="PRK06153.1-4"/>
    <property type="match status" value="1"/>
</dbReference>
<dbReference type="GO" id="GO:0008641">
    <property type="term" value="F:ubiquitin-like modifier activating enzyme activity"/>
    <property type="evidence" value="ECO:0007669"/>
    <property type="project" value="InterPro"/>
</dbReference>
<reference evidence="3 4" key="1">
    <citation type="submission" date="2018-04" db="EMBL/GenBank/DDBJ databases">
        <title>Sphingobacterium cortibacter sp. nov.</title>
        <authorList>
            <person name="Li Y."/>
        </authorList>
    </citation>
    <scope>NUCLEOTIDE SEQUENCE [LARGE SCALE GENOMIC DNA]</scope>
    <source>
        <strain evidence="3 4">2c-3</strain>
    </source>
</reference>